<dbReference type="Pfam" id="PF24175">
    <property type="entry name" value="SU10_adaptor"/>
    <property type="match status" value="1"/>
</dbReference>
<keyword evidence="2" id="KW-1185">Reference proteome</keyword>
<evidence type="ECO:0000313" key="2">
    <source>
        <dbReference type="Proteomes" id="UP000469724"/>
    </source>
</evidence>
<sequence>MPSQAWLTLPRPGASGLRGPHLDTAAALIMEIAREVRDPSVTEDRILRLLNRVLLDVAGRVCLPGLFTENTVVLDPGAAAVDLPADYHHDLTEVVCLTARRRLSLASGLEELARRGGPEVRTGGRPWPLAAAAIGSRLFVRPVSDAPVVLLVRYFRLPAPLEADTDRPDGLPAHLAPELLVARVCRDLFEGLEEGAEGKKTQTGRFEARFEAAMGRLAEFAGTRQAMDAPVPDALGFGRPGAFL</sequence>
<dbReference type="RefSeq" id="WP_163301829.1">
    <property type="nucleotide sequence ID" value="NZ_JAAGRQ010000027.1"/>
</dbReference>
<evidence type="ECO:0000313" key="1">
    <source>
        <dbReference type="EMBL" id="NDY56780.1"/>
    </source>
</evidence>
<dbReference type="AlphaFoldDB" id="A0A7K3NKR6"/>
<accession>A0A7K3NKR6</accession>
<name>A0A7K3NKR6_9BACT</name>
<dbReference type="EMBL" id="JAAGRQ010000027">
    <property type="protein sequence ID" value="NDY56780.1"/>
    <property type="molecule type" value="Genomic_DNA"/>
</dbReference>
<dbReference type="InterPro" id="IPR056209">
    <property type="entry name" value="SU10_adaptor"/>
</dbReference>
<gene>
    <name evidence="1" type="ORF">G3N56_08485</name>
</gene>
<comment type="caution">
    <text evidence="1">The sequence shown here is derived from an EMBL/GenBank/DDBJ whole genome shotgun (WGS) entry which is preliminary data.</text>
</comment>
<protein>
    <submittedName>
        <fullName evidence="1">Uncharacterized protein</fullName>
    </submittedName>
</protein>
<organism evidence="1 2">
    <name type="scientific">Desulfolutivibrio sulfodismutans</name>
    <dbReference type="NCBI Taxonomy" id="63561"/>
    <lineage>
        <taxon>Bacteria</taxon>
        <taxon>Pseudomonadati</taxon>
        <taxon>Thermodesulfobacteriota</taxon>
        <taxon>Desulfovibrionia</taxon>
        <taxon>Desulfovibrionales</taxon>
        <taxon>Desulfovibrionaceae</taxon>
        <taxon>Desulfolutivibrio</taxon>
    </lineage>
</organism>
<dbReference type="Proteomes" id="UP000469724">
    <property type="component" value="Unassembled WGS sequence"/>
</dbReference>
<reference evidence="1 2" key="1">
    <citation type="submission" date="2020-02" db="EMBL/GenBank/DDBJ databases">
        <title>Comparative genomics of sulfur disproportionating microorganisms.</title>
        <authorList>
            <person name="Ward L.M."/>
            <person name="Bertran E."/>
            <person name="Johnston D.T."/>
        </authorList>
    </citation>
    <scope>NUCLEOTIDE SEQUENCE [LARGE SCALE GENOMIC DNA]</scope>
    <source>
        <strain evidence="1 2">DSM 3696</strain>
    </source>
</reference>
<proteinExistence type="predicted"/>